<dbReference type="AlphaFoldDB" id="A0A5B8K4I0"/>
<reference evidence="3" key="1">
    <citation type="submission" date="2019-07" db="EMBL/GenBank/DDBJ databases">
        <title>Complete genome sequences of three Mycoplasma sp. 1220 strains.</title>
        <authorList>
            <person name="Grozner D."/>
            <person name="Forro B."/>
            <person name="Kovacs A.B."/>
            <person name="Marton S."/>
            <person name="Banyai K."/>
            <person name="Kreizinger Z."/>
            <person name="Sulyok K.M."/>
            <person name="Gyuranecz M."/>
        </authorList>
    </citation>
    <scope>NUCLEOTIDE SEQUENCE [LARGE SCALE GENOMIC DNA]</scope>
    <source>
        <strain evidence="3">MYCAV93</strain>
    </source>
</reference>
<evidence type="ECO:0000256" key="1">
    <source>
        <dbReference type="SAM" id="Coils"/>
    </source>
</evidence>
<keyword evidence="1" id="KW-0175">Coiled coil</keyword>
<name>A0A5B8K4I0_9MOLU</name>
<feature type="coiled-coil region" evidence="1">
    <location>
        <begin position="77"/>
        <end position="107"/>
    </location>
</feature>
<dbReference type="Gene3D" id="1.10.3670.10">
    <property type="entry name" value="Putative xylanase like domain"/>
    <property type="match status" value="1"/>
</dbReference>
<dbReference type="SUPFAM" id="SSF54001">
    <property type="entry name" value="Cysteine proteinases"/>
    <property type="match status" value="1"/>
</dbReference>
<dbReference type="Pfam" id="PF07313">
    <property type="entry name" value="AmiA-like"/>
    <property type="match status" value="1"/>
</dbReference>
<dbReference type="InterPro" id="IPR010846">
    <property type="entry name" value="AmiA-like"/>
</dbReference>
<dbReference type="Proteomes" id="UP000317512">
    <property type="component" value="Chromosome"/>
</dbReference>
<dbReference type="OrthoDB" id="9796191at2"/>
<proteinExistence type="predicted"/>
<accession>A0A5B8K4I0</accession>
<dbReference type="RefSeq" id="WP_146309130.1">
    <property type="nucleotide sequence ID" value="NZ_CP041663.1"/>
</dbReference>
<evidence type="ECO:0000313" key="2">
    <source>
        <dbReference type="EMBL" id="QDY88678.1"/>
    </source>
</evidence>
<dbReference type="EMBL" id="CP041663">
    <property type="protein sequence ID" value="QDY88678.1"/>
    <property type="molecule type" value="Genomic_DNA"/>
</dbReference>
<gene>
    <name evidence="2" type="ORF">FOY43_03390</name>
</gene>
<dbReference type="InterPro" id="IPR038765">
    <property type="entry name" value="Papain-like_cys_pep_sf"/>
</dbReference>
<evidence type="ECO:0000313" key="3">
    <source>
        <dbReference type="Proteomes" id="UP000317512"/>
    </source>
</evidence>
<organism evidence="2 3">
    <name type="scientific">Mycoplasma anserisalpingitidis</name>
    <dbReference type="NCBI Taxonomy" id="519450"/>
    <lineage>
        <taxon>Bacteria</taxon>
        <taxon>Bacillati</taxon>
        <taxon>Mycoplasmatota</taxon>
        <taxon>Mollicutes</taxon>
        <taxon>Mycoplasmataceae</taxon>
        <taxon>Mycoplasma</taxon>
    </lineage>
</organism>
<protein>
    <submittedName>
        <fullName evidence="2">DUF1460 domain-containing protein</fullName>
    </submittedName>
</protein>
<dbReference type="Gene3D" id="2.30.260.10">
    <property type="entry name" value="putative xylanase like domain"/>
    <property type="match status" value="1"/>
</dbReference>
<sequence>MKLNKKVFTLIFGASTILTTLPLVSCVQKSEEVKNIENANKEINLSITYSNELKAKIDDIEKFNKESLSGGKNSHLLNESKAEIAKAKELLNKVNALISEHKSYENNTDLKNKIDEFAKFIQSVKDRAPFELVNGYSKYLTENDYAILTYTSTKNKIKDVLSKTAEWKKENISKNELLVRIANEFMDVKYTAERLIGSPNTSEILVVDLDNLDCFTYLDYIYAFANSNTEDEFMQNLVNTRYVNGKVSYETRKHYFTDWASEKFSPTGLQMTNVVDKNILGEDKVTTLTFNRNIKKDTSKEVLVGTGSEVREISYVNYDKVTDELLYKYFKEGDIVTLAAPSSLNDWLDVTHCGLLIFKDEVDKNGQTVKKAYYRNASSSAKNMKVVDTPLVDYLQDRNINTKESNAQGKTVYYNPAKVPGILIYRAV</sequence>